<gene>
    <name evidence="10" type="ORF">WR25_03127</name>
</gene>
<dbReference type="InterPro" id="IPR050476">
    <property type="entry name" value="Insect_CytP450_Detox"/>
</dbReference>
<evidence type="ECO:0000256" key="3">
    <source>
        <dbReference type="ARBA" id="ARBA00022617"/>
    </source>
</evidence>
<keyword evidence="3 8" id="KW-0349">Heme</keyword>
<evidence type="ECO:0008006" key="12">
    <source>
        <dbReference type="Google" id="ProtNLM"/>
    </source>
</evidence>
<evidence type="ECO:0000313" key="10">
    <source>
        <dbReference type="EMBL" id="PAV61607.1"/>
    </source>
</evidence>
<evidence type="ECO:0000256" key="7">
    <source>
        <dbReference type="ARBA" id="ARBA00023033"/>
    </source>
</evidence>
<comment type="cofactor">
    <cofactor evidence="1 8">
        <name>heme</name>
        <dbReference type="ChEBI" id="CHEBI:30413"/>
    </cofactor>
</comment>
<dbReference type="PANTHER" id="PTHR24292:SF102">
    <property type="entry name" value="CYTOCHROME P450 FAMILY-RELATED"/>
    <property type="match status" value="1"/>
</dbReference>
<dbReference type="GO" id="GO:0020037">
    <property type="term" value="F:heme binding"/>
    <property type="evidence" value="ECO:0007669"/>
    <property type="project" value="InterPro"/>
</dbReference>
<dbReference type="PANTHER" id="PTHR24292">
    <property type="entry name" value="CYTOCHROME P450"/>
    <property type="match status" value="1"/>
</dbReference>
<dbReference type="GO" id="GO:0004497">
    <property type="term" value="F:monooxygenase activity"/>
    <property type="evidence" value="ECO:0007669"/>
    <property type="project" value="UniProtKB-KW"/>
</dbReference>
<proteinExistence type="inferred from homology"/>
<dbReference type="PRINTS" id="PR00385">
    <property type="entry name" value="P450"/>
</dbReference>
<keyword evidence="11" id="KW-1185">Reference proteome</keyword>
<dbReference type="InterPro" id="IPR001128">
    <property type="entry name" value="Cyt_P450"/>
</dbReference>
<dbReference type="Pfam" id="PF00067">
    <property type="entry name" value="p450"/>
    <property type="match status" value="1"/>
</dbReference>
<sequence length="457" mass="52488">MKEWTKQYGKVYGIYEGLIKVLVVSDLDMLQELFIKKFDYFHGRKNLVLQGDVDNDDRVHVFEARGLRWKRLRALSNPTFSSSALKKIHGTVEDSALELVRLLSPQADRGAFNIHVYYQELTMDIICRIALGQRTTNFFNNPLVNFVSNLFMRSMRWPPFLFGHLIPPARPFIKWTFLKIARLFGLSGSKIYEIATDAVHLRLKQREEDSKRGIEPGEPADFIDLFIDAVSDEKIEDGSDFSKSELHITKRLTTPEIIAQCFVFLLAGFDTTANSLAYASYLLAKHPEKQKRLIQEVDEYCKGETIEYETLGKLKYMDCVAKEALRLYPLAAFASSRTCMKDTTLGDIEIEKETTVVADVWTIHRDKTIWGADAEEFVPERWENPSNRHIMSWFPFGAGPRTCIGMRLAYMEEKLALAHILKRFEIVAGPETEKELQLLGSTTVSPESVTIHLKRRE</sequence>
<dbReference type="FunFam" id="1.10.630.10:FF:000182">
    <property type="entry name" value="Cytochrome P450 3A4"/>
    <property type="match status" value="1"/>
</dbReference>
<dbReference type="SUPFAM" id="SSF48264">
    <property type="entry name" value="Cytochrome P450"/>
    <property type="match status" value="1"/>
</dbReference>
<evidence type="ECO:0000313" key="11">
    <source>
        <dbReference type="Proteomes" id="UP000218231"/>
    </source>
</evidence>
<name>A0A2A2JIW6_9BILA</name>
<evidence type="ECO:0000256" key="2">
    <source>
        <dbReference type="ARBA" id="ARBA00010617"/>
    </source>
</evidence>
<dbReference type="GO" id="GO:0005506">
    <property type="term" value="F:iron ion binding"/>
    <property type="evidence" value="ECO:0007669"/>
    <property type="project" value="InterPro"/>
</dbReference>
<organism evidence="10 11">
    <name type="scientific">Diploscapter pachys</name>
    <dbReference type="NCBI Taxonomy" id="2018661"/>
    <lineage>
        <taxon>Eukaryota</taxon>
        <taxon>Metazoa</taxon>
        <taxon>Ecdysozoa</taxon>
        <taxon>Nematoda</taxon>
        <taxon>Chromadorea</taxon>
        <taxon>Rhabditida</taxon>
        <taxon>Rhabditina</taxon>
        <taxon>Rhabditomorpha</taxon>
        <taxon>Rhabditoidea</taxon>
        <taxon>Rhabditidae</taxon>
        <taxon>Diploscapter</taxon>
    </lineage>
</organism>
<feature type="binding site" description="axial binding residue" evidence="8">
    <location>
        <position position="403"/>
    </location>
    <ligand>
        <name>heme</name>
        <dbReference type="ChEBI" id="CHEBI:30413"/>
    </ligand>
    <ligandPart>
        <name>Fe</name>
        <dbReference type="ChEBI" id="CHEBI:18248"/>
    </ligandPart>
</feature>
<keyword evidence="4 8" id="KW-0479">Metal-binding</keyword>
<evidence type="ECO:0000256" key="1">
    <source>
        <dbReference type="ARBA" id="ARBA00001971"/>
    </source>
</evidence>
<evidence type="ECO:0000256" key="9">
    <source>
        <dbReference type="RuleBase" id="RU000461"/>
    </source>
</evidence>
<comment type="caution">
    <text evidence="10">The sequence shown here is derived from an EMBL/GenBank/DDBJ whole genome shotgun (WGS) entry which is preliminary data.</text>
</comment>
<comment type="similarity">
    <text evidence="2 9">Belongs to the cytochrome P450 family.</text>
</comment>
<dbReference type="EMBL" id="LIAE01010404">
    <property type="protein sequence ID" value="PAV61607.1"/>
    <property type="molecule type" value="Genomic_DNA"/>
</dbReference>
<dbReference type="InterPro" id="IPR017972">
    <property type="entry name" value="Cyt_P450_CS"/>
</dbReference>
<protein>
    <recommendedName>
        <fullName evidence="12">Cytochrome P450</fullName>
    </recommendedName>
</protein>
<dbReference type="PRINTS" id="PR00463">
    <property type="entry name" value="EP450I"/>
</dbReference>
<dbReference type="Proteomes" id="UP000218231">
    <property type="component" value="Unassembled WGS sequence"/>
</dbReference>
<reference evidence="10 11" key="1">
    <citation type="journal article" date="2017" name="Curr. Biol.">
        <title>Genome architecture and evolution of a unichromosomal asexual nematode.</title>
        <authorList>
            <person name="Fradin H."/>
            <person name="Zegar C."/>
            <person name="Gutwein M."/>
            <person name="Lucas J."/>
            <person name="Kovtun M."/>
            <person name="Corcoran D."/>
            <person name="Baugh L.R."/>
            <person name="Kiontke K."/>
            <person name="Gunsalus K."/>
            <person name="Fitch D.H."/>
            <person name="Piano F."/>
        </authorList>
    </citation>
    <scope>NUCLEOTIDE SEQUENCE [LARGE SCALE GENOMIC DNA]</scope>
    <source>
        <strain evidence="10">PF1309</strain>
    </source>
</reference>
<dbReference type="OrthoDB" id="2789670at2759"/>
<dbReference type="AlphaFoldDB" id="A0A2A2JIW6"/>
<evidence type="ECO:0000256" key="5">
    <source>
        <dbReference type="ARBA" id="ARBA00023002"/>
    </source>
</evidence>
<keyword evidence="6 8" id="KW-0408">Iron</keyword>
<dbReference type="STRING" id="2018661.A0A2A2JIW6"/>
<evidence type="ECO:0000256" key="6">
    <source>
        <dbReference type="ARBA" id="ARBA00023004"/>
    </source>
</evidence>
<evidence type="ECO:0000256" key="4">
    <source>
        <dbReference type="ARBA" id="ARBA00022723"/>
    </source>
</evidence>
<dbReference type="PROSITE" id="PS00086">
    <property type="entry name" value="CYTOCHROME_P450"/>
    <property type="match status" value="1"/>
</dbReference>
<dbReference type="GO" id="GO:0016705">
    <property type="term" value="F:oxidoreductase activity, acting on paired donors, with incorporation or reduction of molecular oxygen"/>
    <property type="evidence" value="ECO:0007669"/>
    <property type="project" value="InterPro"/>
</dbReference>
<accession>A0A2A2JIW6</accession>
<keyword evidence="5 9" id="KW-0560">Oxidoreductase</keyword>
<evidence type="ECO:0000256" key="8">
    <source>
        <dbReference type="PIRSR" id="PIRSR602401-1"/>
    </source>
</evidence>
<dbReference type="InterPro" id="IPR002401">
    <property type="entry name" value="Cyt_P450_E_grp-I"/>
</dbReference>
<dbReference type="CDD" id="cd11055">
    <property type="entry name" value="CYP3A-like"/>
    <property type="match status" value="1"/>
</dbReference>
<keyword evidence="7 9" id="KW-0503">Monooxygenase</keyword>
<dbReference type="Gene3D" id="1.10.630.10">
    <property type="entry name" value="Cytochrome P450"/>
    <property type="match status" value="1"/>
</dbReference>
<dbReference type="InterPro" id="IPR036396">
    <property type="entry name" value="Cyt_P450_sf"/>
</dbReference>